<reference evidence="1" key="1">
    <citation type="submission" date="2018-05" db="EMBL/GenBank/DDBJ databases">
        <authorList>
            <person name="Lanie J.A."/>
            <person name="Ng W.-L."/>
            <person name="Kazmierczak K.M."/>
            <person name="Andrzejewski T.M."/>
            <person name="Davidsen T.M."/>
            <person name="Wayne K.J."/>
            <person name="Tettelin H."/>
            <person name="Glass J.I."/>
            <person name="Rusch D."/>
            <person name="Podicherti R."/>
            <person name="Tsui H.-C.T."/>
            <person name="Winkler M.E."/>
        </authorList>
    </citation>
    <scope>NUCLEOTIDE SEQUENCE</scope>
</reference>
<accession>A0A382RBV5</accession>
<evidence type="ECO:0000313" key="1">
    <source>
        <dbReference type="EMBL" id="SVC94488.1"/>
    </source>
</evidence>
<sequence length="24" mass="2804">MNLFLFKLETSKPLYPDGALQKSY</sequence>
<proteinExistence type="predicted"/>
<dbReference type="AlphaFoldDB" id="A0A382RBV5"/>
<organism evidence="1">
    <name type="scientific">marine metagenome</name>
    <dbReference type="NCBI Taxonomy" id="408172"/>
    <lineage>
        <taxon>unclassified sequences</taxon>
        <taxon>metagenomes</taxon>
        <taxon>ecological metagenomes</taxon>
    </lineage>
</organism>
<protein>
    <submittedName>
        <fullName evidence="1">Uncharacterized protein</fullName>
    </submittedName>
</protein>
<name>A0A382RBV5_9ZZZZ</name>
<gene>
    <name evidence="1" type="ORF">METZ01_LOCUS347342</name>
</gene>
<feature type="non-terminal residue" evidence="1">
    <location>
        <position position="24"/>
    </location>
</feature>
<dbReference type="EMBL" id="UINC01120170">
    <property type="protein sequence ID" value="SVC94488.1"/>
    <property type="molecule type" value="Genomic_DNA"/>
</dbReference>